<dbReference type="InterPro" id="IPR050659">
    <property type="entry name" value="Peptidase_M24B"/>
</dbReference>
<dbReference type="InterPro" id="IPR029149">
    <property type="entry name" value="Creatin/AminoP/Spt16_N"/>
</dbReference>
<dbReference type="InterPro" id="IPR000587">
    <property type="entry name" value="Creatinase_N"/>
</dbReference>
<proteinExistence type="predicted"/>
<dbReference type="InterPro" id="IPR036005">
    <property type="entry name" value="Creatinase/aminopeptidase-like"/>
</dbReference>
<dbReference type="Gene3D" id="3.40.350.10">
    <property type="entry name" value="Creatinase/prolidase N-terminal domain"/>
    <property type="match status" value="1"/>
</dbReference>
<keyword evidence="3" id="KW-0645">Protease</keyword>
<sequence length="411" mass="45538">MTQLFTPKTEIQNRINRFQELMEEKGGDLAIIRHSADLYYFTGTVQDGHLIIPVKGDPCFYVWRSSRRAEEESPLNNIKRIKNFTHLIELVKKDGFAEAQEVWTTFDVIPHSLFSFYSKKLFSNANFSDCTHYIRTVRAIKSPWEIEQIRMACRVIDAAMSEIPALLTPGIDELEFAACIEAILRKNGHQGFLRMRVAQGNALSMSQILTGANGAISSFTLTPAGGPGVSPSFGMGSGHRIIGPGEPVSVDLGGCFNGYLGDETRIFSIGALPDTLERGLDTMIELMERLEAELCPGVVAGVLYQISIDFMKSSPFFENFMGCDEKVQFIGHGLGIEIDEYPFISRDNQMILKPGMVLALEPKLVLPGLGLVGVEDTFVVTEDGFERLTETQRKVTSQGIGKGHAVYEAHQ</sequence>
<evidence type="ECO:0000259" key="2">
    <source>
        <dbReference type="Pfam" id="PF01321"/>
    </source>
</evidence>
<dbReference type="OrthoDB" id="9806388at2"/>
<evidence type="ECO:0000259" key="1">
    <source>
        <dbReference type="Pfam" id="PF00557"/>
    </source>
</evidence>
<evidence type="ECO:0000313" key="3">
    <source>
        <dbReference type="EMBL" id="OCC14320.1"/>
    </source>
</evidence>
<comment type="caution">
    <text evidence="3">The sequence shown here is derived from an EMBL/GenBank/DDBJ whole genome shotgun (WGS) entry which is preliminary data.</text>
</comment>
<dbReference type="PANTHER" id="PTHR46112">
    <property type="entry name" value="AMINOPEPTIDASE"/>
    <property type="match status" value="1"/>
</dbReference>
<protein>
    <submittedName>
        <fullName evidence="3">Xaa-Pro aminopeptidase</fullName>
    </submittedName>
</protein>
<dbReference type="RefSeq" id="WP_067620505.1">
    <property type="nucleotide sequence ID" value="NZ_MAGO01000014.1"/>
</dbReference>
<feature type="domain" description="Peptidase M24" evidence="1">
    <location>
        <begin position="147"/>
        <end position="382"/>
    </location>
</feature>
<dbReference type="Proteomes" id="UP000093080">
    <property type="component" value="Unassembled WGS sequence"/>
</dbReference>
<dbReference type="PATRIC" id="fig|1156395.6.peg.2337"/>
<accession>A0A1B9F323</accession>
<dbReference type="CDD" id="cd01066">
    <property type="entry name" value="APP_MetAP"/>
    <property type="match status" value="1"/>
</dbReference>
<dbReference type="SUPFAM" id="SSF53092">
    <property type="entry name" value="Creatinase/prolidase N-terminal domain"/>
    <property type="match status" value="1"/>
</dbReference>
<dbReference type="GO" id="GO:0004177">
    <property type="term" value="F:aminopeptidase activity"/>
    <property type="evidence" value="ECO:0007669"/>
    <property type="project" value="UniProtKB-KW"/>
</dbReference>
<organism evidence="3 4">
    <name type="scientific">Dissulfuribacter thermophilus</name>
    <dbReference type="NCBI Taxonomy" id="1156395"/>
    <lineage>
        <taxon>Bacteria</taxon>
        <taxon>Pseudomonadati</taxon>
        <taxon>Thermodesulfobacteriota</taxon>
        <taxon>Dissulfuribacteria</taxon>
        <taxon>Dissulfuribacterales</taxon>
        <taxon>Dissulfuribacteraceae</taxon>
        <taxon>Dissulfuribacter</taxon>
    </lineage>
</organism>
<dbReference type="PRINTS" id="PR00599">
    <property type="entry name" value="MAPEPTIDASE"/>
</dbReference>
<dbReference type="STRING" id="1156395.DBT_2309"/>
<evidence type="ECO:0000313" key="4">
    <source>
        <dbReference type="Proteomes" id="UP000093080"/>
    </source>
</evidence>
<dbReference type="InterPro" id="IPR001714">
    <property type="entry name" value="Pept_M24_MAP"/>
</dbReference>
<name>A0A1B9F323_9BACT</name>
<dbReference type="EMBL" id="MAGO01000014">
    <property type="protein sequence ID" value="OCC14320.1"/>
    <property type="molecule type" value="Genomic_DNA"/>
</dbReference>
<dbReference type="Pfam" id="PF01321">
    <property type="entry name" value="Creatinase_N"/>
    <property type="match status" value="1"/>
</dbReference>
<keyword evidence="3" id="KW-0031">Aminopeptidase</keyword>
<dbReference type="PANTHER" id="PTHR46112:SF2">
    <property type="entry name" value="XAA-PRO AMINOPEPTIDASE P-RELATED"/>
    <property type="match status" value="1"/>
</dbReference>
<reference evidence="3 4" key="1">
    <citation type="submission" date="2016-06" db="EMBL/GenBank/DDBJ databases">
        <title>Respiratory ammonification of nitrate coupled to the oxidation of elemental sulfur in deep-sea autotrophic thermophilic bacteria.</title>
        <authorList>
            <person name="Slobodkina G.B."/>
            <person name="Mardanov A.V."/>
            <person name="Ravin N.V."/>
            <person name="Frolova A.A."/>
            <person name="Viryasiv M.B."/>
            <person name="Chernyh N.A."/>
            <person name="Bonch-Osmolovskaya E.A."/>
            <person name="Slobodkin A.I."/>
        </authorList>
    </citation>
    <scope>NUCLEOTIDE SEQUENCE [LARGE SCALE GENOMIC DNA]</scope>
    <source>
        <strain evidence="3 4">S69</strain>
    </source>
</reference>
<dbReference type="InterPro" id="IPR000994">
    <property type="entry name" value="Pept_M24"/>
</dbReference>
<keyword evidence="3" id="KW-0378">Hydrolase</keyword>
<dbReference type="Gene3D" id="3.90.230.10">
    <property type="entry name" value="Creatinase/methionine aminopeptidase superfamily"/>
    <property type="match status" value="1"/>
</dbReference>
<dbReference type="SUPFAM" id="SSF55920">
    <property type="entry name" value="Creatinase/aminopeptidase"/>
    <property type="match status" value="1"/>
</dbReference>
<gene>
    <name evidence="3" type="ORF">DBT_2309</name>
</gene>
<feature type="domain" description="Creatinase N-terminal" evidence="2">
    <location>
        <begin position="14"/>
        <end position="140"/>
    </location>
</feature>
<dbReference type="AlphaFoldDB" id="A0A1B9F323"/>
<keyword evidence="4" id="KW-1185">Reference proteome</keyword>
<dbReference type="Pfam" id="PF00557">
    <property type="entry name" value="Peptidase_M24"/>
    <property type="match status" value="1"/>
</dbReference>
<dbReference type="GO" id="GO:0008235">
    <property type="term" value="F:metalloexopeptidase activity"/>
    <property type="evidence" value="ECO:0007669"/>
    <property type="project" value="UniProtKB-ARBA"/>
</dbReference>